<organism evidence="1 2">
    <name type="scientific">Massilia cellulosiltytica</name>
    <dbReference type="NCBI Taxonomy" id="2683234"/>
    <lineage>
        <taxon>Bacteria</taxon>
        <taxon>Pseudomonadati</taxon>
        <taxon>Pseudomonadota</taxon>
        <taxon>Betaproteobacteria</taxon>
        <taxon>Burkholderiales</taxon>
        <taxon>Oxalobacteraceae</taxon>
        <taxon>Telluria group</taxon>
        <taxon>Massilia</taxon>
    </lineage>
</organism>
<dbReference type="AlphaFoldDB" id="A0A7X3FZ32"/>
<dbReference type="Proteomes" id="UP000443353">
    <property type="component" value="Unassembled WGS sequence"/>
</dbReference>
<reference evidence="1 2" key="1">
    <citation type="submission" date="2019-12" db="EMBL/GenBank/DDBJ databases">
        <authorList>
            <person name="Li C."/>
            <person name="Zhao J."/>
        </authorList>
    </citation>
    <scope>NUCLEOTIDE SEQUENCE [LARGE SCALE GENOMIC DNA]</scope>
    <source>
        <strain evidence="1 2">NEAU-DD11</strain>
    </source>
</reference>
<proteinExistence type="predicted"/>
<keyword evidence="2" id="KW-1185">Reference proteome</keyword>
<dbReference type="EMBL" id="WSES01000003">
    <property type="protein sequence ID" value="MVW60675.1"/>
    <property type="molecule type" value="Genomic_DNA"/>
</dbReference>
<protein>
    <submittedName>
        <fullName evidence="1">DUF2783 domain-containing protein</fullName>
    </submittedName>
</protein>
<evidence type="ECO:0000313" key="2">
    <source>
        <dbReference type="Proteomes" id="UP000443353"/>
    </source>
</evidence>
<gene>
    <name evidence="1" type="ORF">GPY61_12120</name>
</gene>
<accession>A0A7X3FZ32</accession>
<dbReference type="RefSeq" id="WP_160408798.1">
    <property type="nucleotide sequence ID" value="NZ_CP168562.1"/>
</dbReference>
<evidence type="ECO:0000313" key="1">
    <source>
        <dbReference type="EMBL" id="MVW60675.1"/>
    </source>
</evidence>
<dbReference type="InterPro" id="IPR021233">
    <property type="entry name" value="DUF2783"/>
</dbReference>
<dbReference type="Pfam" id="PF10932">
    <property type="entry name" value="DUF2783"/>
    <property type="match status" value="1"/>
</dbReference>
<name>A0A7X3FZ32_9BURK</name>
<comment type="caution">
    <text evidence="1">The sequence shown here is derived from an EMBL/GenBank/DDBJ whole genome shotgun (WGS) entry which is preliminary data.</text>
</comment>
<sequence length="76" mass="8510">MNARTRTALNVAPNIADHDAFYEMLVDTHQDLDDEQSKMLNAQLILLLANHVGDLQVLREAFAIARRNVAASPPRQ</sequence>